<evidence type="ECO:0000313" key="3">
    <source>
        <dbReference type="Proteomes" id="UP000507222"/>
    </source>
</evidence>
<organism evidence="2 3">
    <name type="scientific">Prunus armeniaca</name>
    <name type="common">Apricot</name>
    <name type="synonym">Armeniaca vulgaris</name>
    <dbReference type="NCBI Taxonomy" id="36596"/>
    <lineage>
        <taxon>Eukaryota</taxon>
        <taxon>Viridiplantae</taxon>
        <taxon>Streptophyta</taxon>
        <taxon>Embryophyta</taxon>
        <taxon>Tracheophyta</taxon>
        <taxon>Spermatophyta</taxon>
        <taxon>Magnoliopsida</taxon>
        <taxon>eudicotyledons</taxon>
        <taxon>Gunneridae</taxon>
        <taxon>Pentapetalae</taxon>
        <taxon>rosids</taxon>
        <taxon>fabids</taxon>
        <taxon>Rosales</taxon>
        <taxon>Rosaceae</taxon>
        <taxon>Amygdaloideae</taxon>
        <taxon>Amygdaleae</taxon>
        <taxon>Prunus</taxon>
    </lineage>
</organism>
<sequence length="88" mass="9123">MVKGYFDMIEKEVEITEAKQGEGGIVPIAESVVEGVRLAPLGTNRVTISAEPVMVGPDPVVQGTEATSTGADPASERVEGAEEEVGIP</sequence>
<gene>
    <name evidence="2" type="ORF">CURHAP_LOCUS32955</name>
</gene>
<accession>A0A6J5UX30</accession>
<evidence type="ECO:0000256" key="1">
    <source>
        <dbReference type="SAM" id="MobiDB-lite"/>
    </source>
</evidence>
<evidence type="ECO:0000313" key="2">
    <source>
        <dbReference type="EMBL" id="CAB4280187.1"/>
    </source>
</evidence>
<proteinExistence type="predicted"/>
<dbReference type="Proteomes" id="UP000507222">
    <property type="component" value="Unassembled WGS sequence"/>
</dbReference>
<name>A0A6J5UX30_PRUAR</name>
<feature type="region of interest" description="Disordered" evidence="1">
    <location>
        <begin position="56"/>
        <end position="88"/>
    </location>
</feature>
<dbReference type="EMBL" id="CAEKDK010000005">
    <property type="protein sequence ID" value="CAB4280187.1"/>
    <property type="molecule type" value="Genomic_DNA"/>
</dbReference>
<protein>
    <submittedName>
        <fullName evidence="2">Uncharacterized protein</fullName>
    </submittedName>
</protein>
<dbReference type="AlphaFoldDB" id="A0A6J5UX30"/>
<reference evidence="2 3" key="1">
    <citation type="submission" date="2020-05" db="EMBL/GenBank/DDBJ databases">
        <authorList>
            <person name="Campoy J."/>
            <person name="Schneeberger K."/>
            <person name="Spophaly S."/>
        </authorList>
    </citation>
    <scope>NUCLEOTIDE SEQUENCE [LARGE SCALE GENOMIC DNA]</scope>
    <source>
        <strain evidence="2">PruArmRojPasFocal</strain>
    </source>
</reference>